<evidence type="ECO:0000256" key="2">
    <source>
        <dbReference type="SAM" id="Phobius"/>
    </source>
</evidence>
<evidence type="ECO:0000313" key="5">
    <source>
        <dbReference type="Proteomes" id="UP000315891"/>
    </source>
</evidence>
<dbReference type="SUPFAM" id="SSF52540">
    <property type="entry name" value="P-loop containing nucleoside triphosphate hydrolases"/>
    <property type="match status" value="1"/>
</dbReference>
<keyword evidence="2" id="KW-0812">Transmembrane</keyword>
<keyword evidence="2" id="KW-0472">Membrane</keyword>
<evidence type="ECO:0000313" key="4">
    <source>
        <dbReference type="EMBL" id="QDQ72904.1"/>
    </source>
</evidence>
<dbReference type="InterPro" id="IPR027417">
    <property type="entry name" value="P-loop_NTPase"/>
</dbReference>
<dbReference type="Proteomes" id="UP000315891">
    <property type="component" value="Chromosome"/>
</dbReference>
<dbReference type="OrthoDB" id="8809170at2"/>
<dbReference type="InterPro" id="IPR008900">
    <property type="entry name" value="Zot_N"/>
</dbReference>
<evidence type="ECO:0000256" key="1">
    <source>
        <dbReference type="SAM" id="MobiDB-lite"/>
    </source>
</evidence>
<dbReference type="Gene3D" id="3.40.50.300">
    <property type="entry name" value="P-loop containing nucleotide triphosphate hydrolases"/>
    <property type="match status" value="1"/>
</dbReference>
<protein>
    <recommendedName>
        <fullName evidence="3">Zona occludens toxin N-terminal domain-containing protein</fullName>
    </recommendedName>
</protein>
<gene>
    <name evidence="4" type="ORF">FNZ56_02925</name>
</gene>
<dbReference type="RefSeq" id="WP_143878418.1">
    <property type="nucleotide sequence ID" value="NZ_BAABLZ010000002.1"/>
</dbReference>
<proteinExistence type="predicted"/>
<feature type="transmembrane region" description="Helical" evidence="2">
    <location>
        <begin position="185"/>
        <end position="203"/>
    </location>
</feature>
<feature type="region of interest" description="Disordered" evidence="1">
    <location>
        <begin position="211"/>
        <end position="236"/>
    </location>
</feature>
<reference evidence="4 5" key="1">
    <citation type="submission" date="2019-07" db="EMBL/GenBank/DDBJ databases">
        <title>Lysobacter weifangensis sp. nov., isolated from bensulfuron-methyl contaminated farmland soil.</title>
        <authorList>
            <person name="Zhao H."/>
        </authorList>
    </citation>
    <scope>NUCLEOTIDE SEQUENCE [LARGE SCALE GENOMIC DNA]</scope>
    <source>
        <strain evidence="4 5">CC-Bw-6</strain>
    </source>
</reference>
<keyword evidence="5" id="KW-1185">Reference proteome</keyword>
<evidence type="ECO:0000259" key="3">
    <source>
        <dbReference type="Pfam" id="PF05707"/>
    </source>
</evidence>
<dbReference type="AlphaFoldDB" id="A0A516V320"/>
<name>A0A516V320_9GAMM</name>
<accession>A0A516V320</accession>
<dbReference type="EMBL" id="CP041742">
    <property type="protein sequence ID" value="QDQ72904.1"/>
    <property type="molecule type" value="Genomic_DNA"/>
</dbReference>
<sequence>MIGETTVLITGKRGNGKSLKAVGLMKQEIAAGRPVFASNFNGLRVQGVQVLDNPREWESLPTGSILFVDEAQRFWRSRRSGDPPAEVQAMETQRHLGITIVLLTQQPTYLDKHIRGLVDLHHHLMLEVGGKASRMWTWKRCMDDPEDATTRSEADQSVFLFPSSDFADYDSAEVHTIKPKVPRKLKLVAVSLIVLAGLFWFAIHRAHSIGGKPSGETRDQAGVPAVGGTPADPVRSGKRTISYATAEEYIHQVTPRIPAAPWTAPAFDGRQVVADPRVFCMSSSAGVDASGTVRDETCSCVTEQGTTYAMPVKSCAQLAAQGEIYNPFRKPEVERLAVNEDPPPVDAPADTPTLSGGNSQPFGTLASYGTLDAK</sequence>
<organism evidence="4 5">
    <name type="scientific">Pseudoluteimonas lycopersici</name>
    <dbReference type="NCBI Taxonomy" id="1324796"/>
    <lineage>
        <taxon>Bacteria</taxon>
        <taxon>Pseudomonadati</taxon>
        <taxon>Pseudomonadota</taxon>
        <taxon>Gammaproteobacteria</taxon>
        <taxon>Lysobacterales</taxon>
        <taxon>Lysobacteraceae</taxon>
        <taxon>Pseudoluteimonas</taxon>
    </lineage>
</organism>
<feature type="region of interest" description="Disordered" evidence="1">
    <location>
        <begin position="337"/>
        <end position="374"/>
    </location>
</feature>
<dbReference type="Pfam" id="PF05707">
    <property type="entry name" value="Zot"/>
    <property type="match status" value="1"/>
</dbReference>
<feature type="domain" description="Zona occludens toxin N-terminal" evidence="3">
    <location>
        <begin position="6"/>
        <end position="172"/>
    </location>
</feature>
<keyword evidence="2" id="KW-1133">Transmembrane helix</keyword>